<name>A0ABS3E820_9GAMM</name>
<organism evidence="1 2">
    <name type="scientific">Microbulbifer salipaludis</name>
    <dbReference type="NCBI Taxonomy" id="187980"/>
    <lineage>
        <taxon>Bacteria</taxon>
        <taxon>Pseudomonadati</taxon>
        <taxon>Pseudomonadota</taxon>
        <taxon>Gammaproteobacteria</taxon>
        <taxon>Cellvibrionales</taxon>
        <taxon>Microbulbiferaceae</taxon>
        <taxon>Microbulbifer</taxon>
    </lineage>
</organism>
<sequence length="132" mass="14847">MIYEECMISPALKHFVIGRGLLEQCAHCGNEATGVDEMIVVEHIVALFESTLVPFDALPQMTKVDIDCGADLPIREIFDRLDFHPPSKSERFNSQLCEALELEFVDPNALQLIDQCFMINDVNLTDNEFTVG</sequence>
<comment type="caution">
    <text evidence="1">The sequence shown here is derived from an EMBL/GenBank/DDBJ whole genome shotgun (WGS) entry which is preliminary data.</text>
</comment>
<accession>A0ABS3E820</accession>
<evidence type="ECO:0000313" key="1">
    <source>
        <dbReference type="EMBL" id="MBN8431449.1"/>
    </source>
</evidence>
<dbReference type="RefSeq" id="WP_207002163.1">
    <property type="nucleotide sequence ID" value="NZ_JAEKJR010000002.1"/>
</dbReference>
<proteinExistence type="predicted"/>
<gene>
    <name evidence="1" type="ORF">JF535_11355</name>
</gene>
<dbReference type="Proteomes" id="UP000664293">
    <property type="component" value="Unassembled WGS sequence"/>
</dbReference>
<reference evidence="1 2" key="1">
    <citation type="submission" date="2020-12" db="EMBL/GenBank/DDBJ databases">
        <title>Oil enriched cultivation method for isolating marine PHA-producing bacteria.</title>
        <authorList>
            <person name="Zheng W."/>
            <person name="Yu S."/>
            <person name="Huang Y."/>
        </authorList>
    </citation>
    <scope>NUCLEOTIDE SEQUENCE [LARGE SCALE GENOMIC DNA]</scope>
    <source>
        <strain evidence="1 2">SN0-2</strain>
    </source>
</reference>
<keyword evidence="2" id="KW-1185">Reference proteome</keyword>
<protein>
    <submittedName>
        <fullName evidence="1">Uncharacterized protein</fullName>
    </submittedName>
</protein>
<evidence type="ECO:0000313" key="2">
    <source>
        <dbReference type="Proteomes" id="UP000664293"/>
    </source>
</evidence>
<dbReference type="EMBL" id="JAEKJR010000002">
    <property type="protein sequence ID" value="MBN8431449.1"/>
    <property type="molecule type" value="Genomic_DNA"/>
</dbReference>